<protein>
    <submittedName>
        <fullName evidence="2">Uncharacterized protein</fullName>
    </submittedName>
</protein>
<comment type="caution">
    <text evidence="2">The sequence shown here is derived from an EMBL/GenBank/DDBJ whole genome shotgun (WGS) entry which is preliminary data.</text>
</comment>
<gene>
    <name evidence="2" type="ORF">AAES_21287</name>
</gene>
<keyword evidence="3" id="KW-1185">Reference proteome</keyword>
<dbReference type="EMBL" id="LMAW01000343">
    <property type="protein sequence ID" value="KQL59391.1"/>
    <property type="molecule type" value="Genomic_DNA"/>
</dbReference>
<organism evidence="2 3">
    <name type="scientific">Amazona aestiva</name>
    <name type="common">Blue-fronted Amazon parrot</name>
    <dbReference type="NCBI Taxonomy" id="12930"/>
    <lineage>
        <taxon>Eukaryota</taxon>
        <taxon>Metazoa</taxon>
        <taxon>Chordata</taxon>
        <taxon>Craniata</taxon>
        <taxon>Vertebrata</taxon>
        <taxon>Euteleostomi</taxon>
        <taxon>Archelosauria</taxon>
        <taxon>Archosauria</taxon>
        <taxon>Dinosauria</taxon>
        <taxon>Saurischia</taxon>
        <taxon>Theropoda</taxon>
        <taxon>Coelurosauria</taxon>
        <taxon>Aves</taxon>
        <taxon>Neognathae</taxon>
        <taxon>Neoaves</taxon>
        <taxon>Telluraves</taxon>
        <taxon>Australaves</taxon>
        <taxon>Psittaciformes</taxon>
        <taxon>Psittacidae</taxon>
        <taxon>Amazona</taxon>
    </lineage>
</organism>
<dbReference type="STRING" id="12930.A0A0Q3X694"/>
<proteinExistence type="predicted"/>
<accession>A0A0Q3X694</accession>
<feature type="compositionally biased region" description="Basic residues" evidence="1">
    <location>
        <begin position="75"/>
        <end position="86"/>
    </location>
</feature>
<name>A0A0Q3X694_AMAAE</name>
<feature type="region of interest" description="Disordered" evidence="1">
    <location>
        <begin position="75"/>
        <end position="98"/>
    </location>
</feature>
<evidence type="ECO:0000313" key="3">
    <source>
        <dbReference type="Proteomes" id="UP000051836"/>
    </source>
</evidence>
<reference evidence="2 3" key="1">
    <citation type="submission" date="2015-10" db="EMBL/GenBank/DDBJ databases">
        <authorList>
            <person name="Gilbert D.G."/>
        </authorList>
    </citation>
    <scope>NUCLEOTIDE SEQUENCE [LARGE SCALE GENOMIC DNA]</scope>
    <source>
        <strain evidence="2">FVVF132</strain>
    </source>
</reference>
<dbReference type="AlphaFoldDB" id="A0A0Q3X694"/>
<sequence>MDKAALGALVEILLQQGAELQESVDGLRDIREAERKLDCLLQAQAVQGPQASNLAQAEKAKDINPGSWELAAKKIKPNKKRRKRTIKSNELPPKPNIRTQNTFTALQGANRETPTTPKEQPVAVPVKRITTGSALERQCITLFKNLLGIAAFNKRVKVYRGCHYVSYEIDGFNMLTQLYHFTGAEEILR</sequence>
<evidence type="ECO:0000256" key="1">
    <source>
        <dbReference type="SAM" id="MobiDB-lite"/>
    </source>
</evidence>
<evidence type="ECO:0000313" key="2">
    <source>
        <dbReference type="EMBL" id="KQL59391.1"/>
    </source>
</evidence>
<dbReference type="Proteomes" id="UP000051836">
    <property type="component" value="Unassembled WGS sequence"/>
</dbReference>